<keyword evidence="2" id="KW-1185">Reference proteome</keyword>
<dbReference type="EMBL" id="AJIL01000033">
    <property type="protein sequence ID" value="KNF00938.1"/>
    <property type="molecule type" value="Genomic_DNA"/>
</dbReference>
<reference evidence="2" key="1">
    <citation type="submission" date="2014-03" db="EMBL/GenBank/DDBJ databases">
        <title>The Genome Sequence of Puccinia striiformis f. sp. tritici PST-78.</title>
        <authorList>
            <consortium name="The Broad Institute Genome Sequencing Platform"/>
            <person name="Cuomo C."/>
            <person name="Hulbert S."/>
            <person name="Chen X."/>
            <person name="Walker B."/>
            <person name="Young S.K."/>
            <person name="Zeng Q."/>
            <person name="Gargeya S."/>
            <person name="Fitzgerald M."/>
            <person name="Haas B."/>
            <person name="Abouelleil A."/>
            <person name="Alvarado L."/>
            <person name="Arachchi H.M."/>
            <person name="Berlin A.M."/>
            <person name="Chapman S.B."/>
            <person name="Goldberg J."/>
            <person name="Griggs A."/>
            <person name="Gujja S."/>
            <person name="Hansen M."/>
            <person name="Howarth C."/>
            <person name="Imamovic A."/>
            <person name="Larimer J."/>
            <person name="McCowan C."/>
            <person name="Montmayeur A."/>
            <person name="Murphy C."/>
            <person name="Neiman D."/>
            <person name="Pearson M."/>
            <person name="Priest M."/>
            <person name="Roberts A."/>
            <person name="Saif S."/>
            <person name="Shea T."/>
            <person name="Sisk P."/>
            <person name="Sykes S."/>
            <person name="Wortman J."/>
            <person name="Nusbaum C."/>
            <person name="Birren B."/>
        </authorList>
    </citation>
    <scope>NUCLEOTIDE SEQUENCE [LARGE SCALE GENOMIC DNA]</scope>
    <source>
        <strain evidence="2">race PST-78</strain>
    </source>
</reference>
<name>A0A0L0VNT1_9BASI</name>
<dbReference type="STRING" id="1165861.A0A0L0VNT1"/>
<comment type="caution">
    <text evidence="1">The sequence shown here is derived from an EMBL/GenBank/DDBJ whole genome shotgun (WGS) entry which is preliminary data.</text>
</comment>
<gene>
    <name evidence="1" type="ORF">PSTG_05834</name>
</gene>
<protein>
    <submittedName>
        <fullName evidence="1">Uncharacterized protein</fullName>
    </submittedName>
</protein>
<accession>A0A0L0VNT1</accession>
<evidence type="ECO:0000313" key="2">
    <source>
        <dbReference type="Proteomes" id="UP000054564"/>
    </source>
</evidence>
<dbReference type="PANTHER" id="PTHR33069">
    <property type="entry name" value="CHROMOSOME 7, WHOLE GENOME SHOTGUN SEQUENCE-RELATED"/>
    <property type="match status" value="1"/>
</dbReference>
<evidence type="ECO:0000313" key="1">
    <source>
        <dbReference type="EMBL" id="KNF00938.1"/>
    </source>
</evidence>
<dbReference type="OrthoDB" id="10486477at2759"/>
<dbReference type="AlphaFoldDB" id="A0A0L0VNT1"/>
<sequence length="411" mass="47983">MGGIVQSFRSATLDRDSEQKYQEIIKGSIRQMRTRLGNHVDRPLPASCPARANGDATEIRNETPYRLGESLLPELKETLQSLSCSTNSSSSTSLWYNSFLDSLVKIDDLVERIDLSITAVRVAHQSWESHHHGPVIMPFLNPPQIASLMCQVKEFFESGLSQLFVEYDTFFINNSNLSNQSTHILSTVKENEDLERLTTISLEKIDAISQWLRKSMVRLVEEEWSKLVEMIDEEIEWLLKDIYTNYDDQEEEDSWDDEAFIPDQRKDLFRAAIPVMRLSRIYYNKLARQKTNHVRLVFNDPSMHMGMDQLKHLFKETNQILTALYEFLYKIRASDAQEDFLAMVKWLFDSFGESSSILQQHWLALWKSKDPGVNKELIKKALDWLEFWSHQFFLANVKFIFATSNRFWISI</sequence>
<dbReference type="Proteomes" id="UP000054564">
    <property type="component" value="Unassembled WGS sequence"/>
</dbReference>
<organism evidence="1 2">
    <name type="scientific">Puccinia striiformis f. sp. tritici PST-78</name>
    <dbReference type="NCBI Taxonomy" id="1165861"/>
    <lineage>
        <taxon>Eukaryota</taxon>
        <taxon>Fungi</taxon>
        <taxon>Dikarya</taxon>
        <taxon>Basidiomycota</taxon>
        <taxon>Pucciniomycotina</taxon>
        <taxon>Pucciniomycetes</taxon>
        <taxon>Pucciniales</taxon>
        <taxon>Pucciniaceae</taxon>
        <taxon>Puccinia</taxon>
    </lineage>
</organism>
<dbReference type="PANTHER" id="PTHR33069:SF3">
    <property type="entry name" value="DYNEIN HEAVY CHAIN TAIL DOMAIN-CONTAINING PROTEIN"/>
    <property type="match status" value="1"/>
</dbReference>
<proteinExistence type="predicted"/>